<dbReference type="CDD" id="cd18785">
    <property type="entry name" value="SF2_C"/>
    <property type="match status" value="1"/>
</dbReference>
<dbReference type="SUPFAM" id="SSF52540">
    <property type="entry name" value="P-loop containing nucleoside triphosphate hydrolases"/>
    <property type="match status" value="1"/>
</dbReference>
<dbReference type="GO" id="GO:0003677">
    <property type="term" value="F:DNA binding"/>
    <property type="evidence" value="ECO:0007669"/>
    <property type="project" value="InterPro"/>
</dbReference>
<evidence type="ECO:0000256" key="2">
    <source>
        <dbReference type="ARBA" id="ARBA00022801"/>
    </source>
</evidence>
<name>A0A1Y1IRR6_KLENI</name>
<dbReference type="EMBL" id="DF238421">
    <property type="protein sequence ID" value="GAQ93364.1"/>
    <property type="molecule type" value="Genomic_DNA"/>
</dbReference>
<dbReference type="Gene3D" id="3.40.50.300">
    <property type="entry name" value="P-loop containing nucleotide triphosphate hydrolases"/>
    <property type="match status" value="2"/>
</dbReference>
<accession>A0A1Y1IRR6</accession>
<keyword evidence="1" id="KW-0547">Nucleotide-binding</keyword>
<sequence>TLVIVHKEVLLTQWEERINTFAPRARIGRIQGSTVITDGCHFVIGMLQSLSMRGYNRAILDEFDLVVVDECHHVAAKVFSRALRCLCTPYRLGLSAYVDRKDGLTDVIKWHLGDVCFLVERKGDSGLTVETIRYEQPAYKEPAPLFRNGQLALCKMIDVLCNDPRRNKLIVNMVRELAQSGRCILVLSDRRDHCSALQKALVEKGLAAGLFLGGTRRESLDAVAESSQVIIGTYAIASEGLDIPRLNTLVMATPKSDIRQTVGRITRGSSSASNPLVIDICDKWGPLIAQARKRDAFYRSSGFARNVQSDRGV</sequence>
<evidence type="ECO:0000256" key="3">
    <source>
        <dbReference type="ARBA" id="ARBA00022806"/>
    </source>
</evidence>
<reference evidence="6 7" key="1">
    <citation type="journal article" date="2014" name="Nat. Commun.">
        <title>Klebsormidium flaccidum genome reveals primary factors for plant terrestrial adaptation.</title>
        <authorList>
            <person name="Hori K."/>
            <person name="Maruyama F."/>
            <person name="Fujisawa T."/>
            <person name="Togashi T."/>
            <person name="Yamamoto N."/>
            <person name="Seo M."/>
            <person name="Sato S."/>
            <person name="Yamada T."/>
            <person name="Mori H."/>
            <person name="Tajima N."/>
            <person name="Moriyama T."/>
            <person name="Ikeuchi M."/>
            <person name="Watanabe M."/>
            <person name="Wada H."/>
            <person name="Kobayashi K."/>
            <person name="Saito M."/>
            <person name="Masuda T."/>
            <person name="Sasaki-Sekimoto Y."/>
            <person name="Mashiguchi K."/>
            <person name="Awai K."/>
            <person name="Shimojima M."/>
            <person name="Masuda S."/>
            <person name="Iwai M."/>
            <person name="Nobusawa T."/>
            <person name="Narise T."/>
            <person name="Kondo S."/>
            <person name="Saito H."/>
            <person name="Sato R."/>
            <person name="Murakawa M."/>
            <person name="Ihara Y."/>
            <person name="Oshima-Yamada Y."/>
            <person name="Ohtaka K."/>
            <person name="Satoh M."/>
            <person name="Sonobe K."/>
            <person name="Ishii M."/>
            <person name="Ohtani R."/>
            <person name="Kanamori-Sato M."/>
            <person name="Honoki R."/>
            <person name="Miyazaki D."/>
            <person name="Mochizuki H."/>
            <person name="Umetsu J."/>
            <person name="Higashi K."/>
            <person name="Shibata D."/>
            <person name="Kamiya Y."/>
            <person name="Sato N."/>
            <person name="Nakamura Y."/>
            <person name="Tabata S."/>
            <person name="Ida S."/>
            <person name="Kurokawa K."/>
            <person name="Ohta H."/>
        </authorList>
    </citation>
    <scope>NUCLEOTIDE SEQUENCE [LARGE SCALE GENOMIC DNA]</scope>
    <source>
        <strain evidence="6 7">NIES-2285</strain>
    </source>
</reference>
<feature type="domain" description="Helicase ATP-binding" evidence="5">
    <location>
        <begin position="1"/>
        <end position="96"/>
    </location>
</feature>
<keyword evidence="2" id="KW-0378">Hydrolase</keyword>
<keyword evidence="3" id="KW-0347">Helicase</keyword>
<dbReference type="AlphaFoldDB" id="A0A1Y1IRR6"/>
<dbReference type="GO" id="GO:0016787">
    <property type="term" value="F:hydrolase activity"/>
    <property type="evidence" value="ECO:0007669"/>
    <property type="project" value="UniProtKB-KW"/>
</dbReference>
<dbReference type="PANTHER" id="PTHR11274:SF0">
    <property type="entry name" value="GENERAL TRANSCRIPTION AND DNA REPAIR FACTOR IIH HELICASE SUBUNIT XPB"/>
    <property type="match status" value="1"/>
</dbReference>
<dbReference type="OrthoDB" id="16911at2759"/>
<dbReference type="GO" id="GO:0005524">
    <property type="term" value="F:ATP binding"/>
    <property type="evidence" value="ECO:0007669"/>
    <property type="project" value="UniProtKB-KW"/>
</dbReference>
<evidence type="ECO:0000256" key="1">
    <source>
        <dbReference type="ARBA" id="ARBA00022741"/>
    </source>
</evidence>
<dbReference type="InterPro" id="IPR014001">
    <property type="entry name" value="Helicase_ATP-bd"/>
</dbReference>
<dbReference type="OMA" id="TIRYEQP"/>
<feature type="non-terminal residue" evidence="6">
    <location>
        <position position="1"/>
    </location>
</feature>
<dbReference type="InterPro" id="IPR050615">
    <property type="entry name" value="ATP-dep_DNA_Helicase"/>
</dbReference>
<evidence type="ECO:0000313" key="6">
    <source>
        <dbReference type="EMBL" id="GAQ93364.1"/>
    </source>
</evidence>
<gene>
    <name evidence="6" type="ORF">KFL_014720010</name>
</gene>
<evidence type="ECO:0000259" key="5">
    <source>
        <dbReference type="PROSITE" id="PS51192"/>
    </source>
</evidence>
<dbReference type="Pfam" id="PF00271">
    <property type="entry name" value="Helicase_C"/>
    <property type="match status" value="1"/>
</dbReference>
<dbReference type="Proteomes" id="UP000054558">
    <property type="component" value="Unassembled WGS sequence"/>
</dbReference>
<protein>
    <recommendedName>
        <fullName evidence="5">Helicase ATP-binding domain-containing protein</fullName>
    </recommendedName>
</protein>
<dbReference type="PANTHER" id="PTHR11274">
    <property type="entry name" value="RAD25/XP-B DNA REPAIR HELICASE"/>
    <property type="match status" value="1"/>
</dbReference>
<evidence type="ECO:0000313" key="7">
    <source>
        <dbReference type="Proteomes" id="UP000054558"/>
    </source>
</evidence>
<dbReference type="GO" id="GO:0004386">
    <property type="term" value="F:helicase activity"/>
    <property type="evidence" value="ECO:0007669"/>
    <property type="project" value="UniProtKB-KW"/>
</dbReference>
<dbReference type="InterPro" id="IPR027417">
    <property type="entry name" value="P-loop_NTPase"/>
</dbReference>
<dbReference type="InterPro" id="IPR006935">
    <property type="entry name" value="Helicase/UvrB_N"/>
</dbReference>
<keyword evidence="7" id="KW-1185">Reference proteome</keyword>
<dbReference type="PROSITE" id="PS51192">
    <property type="entry name" value="HELICASE_ATP_BIND_1"/>
    <property type="match status" value="1"/>
</dbReference>
<organism evidence="6 7">
    <name type="scientific">Klebsormidium nitens</name>
    <name type="common">Green alga</name>
    <name type="synonym">Ulothrix nitens</name>
    <dbReference type="NCBI Taxonomy" id="105231"/>
    <lineage>
        <taxon>Eukaryota</taxon>
        <taxon>Viridiplantae</taxon>
        <taxon>Streptophyta</taxon>
        <taxon>Klebsormidiophyceae</taxon>
        <taxon>Klebsormidiales</taxon>
        <taxon>Klebsormidiaceae</taxon>
        <taxon>Klebsormidium</taxon>
    </lineage>
</organism>
<proteinExistence type="predicted"/>
<dbReference type="InterPro" id="IPR001650">
    <property type="entry name" value="Helicase_C-like"/>
</dbReference>
<dbReference type="Pfam" id="PF04851">
    <property type="entry name" value="ResIII"/>
    <property type="match status" value="1"/>
</dbReference>
<evidence type="ECO:0000256" key="4">
    <source>
        <dbReference type="ARBA" id="ARBA00022840"/>
    </source>
</evidence>
<keyword evidence="4" id="KW-0067">ATP-binding</keyword>